<evidence type="ECO:0000259" key="2">
    <source>
        <dbReference type="Pfam" id="PF00561"/>
    </source>
</evidence>
<dbReference type="SUPFAM" id="SSF53474">
    <property type="entry name" value="alpha/beta-Hydrolases"/>
    <property type="match status" value="1"/>
</dbReference>
<reference evidence="3 4" key="1">
    <citation type="submission" date="2024-03" db="EMBL/GenBank/DDBJ databases">
        <authorList>
            <person name="Brejova B."/>
        </authorList>
    </citation>
    <scope>NUCLEOTIDE SEQUENCE [LARGE SCALE GENOMIC DNA]</scope>
    <source>
        <strain evidence="3 4">CBS 14171</strain>
    </source>
</reference>
<name>A0ABP0ZPM3_9ASCO</name>
<evidence type="ECO:0000313" key="3">
    <source>
        <dbReference type="EMBL" id="CAK9440232.1"/>
    </source>
</evidence>
<sequence>MMQKRLLSISKPRADSALPINSWSGPALKRMPRSKDKQTDADVSHVKAVATASAVTTANEIFADTPAKTLYKRSTHPTSVPLSKIFSNNFPLSLPESIQHFRLRHNPLKFQHDLLATLPFYPHVDARNGRTSEVLQVPIDSKGNYINEFVIYPEGKSQADSANMKHLLMVHGYGAGLGFYLKNFEAIATRKDWCIHAIDLFGYGCSSRPHFHPQNLAQVEDWFHHSFKNWFDQKNIRKENFLVMAHSMGAYLMATYGILRDPSFCKKLLMVSPGAVIKHRNQVNVPAYFQKLWERNMSPFSIVRKAGLLGSKLVSGWSSRRFAKLDSKEAELLHTYAYGIFQARGSGEYMLNFLLAPGADARFPLVERGIHKLKCDLSWWYGEEDWMDRKGGELCSRIVNGYHKTTKSTVDIFKHSGHHIYLDNIEMFNNAVLQEMDRISIE</sequence>
<organism evidence="3 4">
    <name type="scientific">Lodderomyces beijingensis</name>
    <dbReference type="NCBI Taxonomy" id="1775926"/>
    <lineage>
        <taxon>Eukaryota</taxon>
        <taxon>Fungi</taxon>
        <taxon>Dikarya</taxon>
        <taxon>Ascomycota</taxon>
        <taxon>Saccharomycotina</taxon>
        <taxon>Pichiomycetes</taxon>
        <taxon>Debaryomycetaceae</taxon>
        <taxon>Candida/Lodderomyces clade</taxon>
        <taxon>Lodderomyces</taxon>
    </lineage>
</organism>
<comment type="similarity">
    <text evidence="1">Belongs to the peptidase S33 family. ABHD4/ABHD5 subfamily.</text>
</comment>
<dbReference type="Proteomes" id="UP001497383">
    <property type="component" value="Chromosome 5"/>
</dbReference>
<dbReference type="Gene3D" id="3.40.50.1820">
    <property type="entry name" value="alpha/beta hydrolase"/>
    <property type="match status" value="1"/>
</dbReference>
<keyword evidence="4" id="KW-1185">Reference proteome</keyword>
<accession>A0ABP0ZPM3</accession>
<dbReference type="EMBL" id="OZ022409">
    <property type="protein sequence ID" value="CAK9440232.1"/>
    <property type="molecule type" value="Genomic_DNA"/>
</dbReference>
<dbReference type="InterPro" id="IPR029058">
    <property type="entry name" value="AB_hydrolase_fold"/>
</dbReference>
<evidence type="ECO:0000256" key="1">
    <source>
        <dbReference type="ARBA" id="ARBA00038097"/>
    </source>
</evidence>
<evidence type="ECO:0000313" key="4">
    <source>
        <dbReference type="Proteomes" id="UP001497383"/>
    </source>
</evidence>
<dbReference type="RefSeq" id="XP_066831270.1">
    <property type="nucleotide sequence ID" value="XM_066974542.1"/>
</dbReference>
<proteinExistence type="inferred from homology"/>
<dbReference type="PANTHER" id="PTHR42886">
    <property type="entry name" value="RE40534P-RELATED"/>
    <property type="match status" value="1"/>
</dbReference>
<gene>
    <name evidence="3" type="ORF">LODBEIA_P43320</name>
</gene>
<dbReference type="PANTHER" id="PTHR42886:SF29">
    <property type="entry name" value="PUMMELIG, ISOFORM A"/>
    <property type="match status" value="1"/>
</dbReference>
<feature type="domain" description="AB hydrolase-1" evidence="2">
    <location>
        <begin position="166"/>
        <end position="424"/>
    </location>
</feature>
<dbReference type="GeneID" id="92209528"/>
<protein>
    <recommendedName>
        <fullName evidence="2">AB hydrolase-1 domain-containing protein</fullName>
    </recommendedName>
</protein>
<dbReference type="InterPro" id="IPR000073">
    <property type="entry name" value="AB_hydrolase_1"/>
</dbReference>
<dbReference type="Pfam" id="PF00561">
    <property type="entry name" value="Abhydrolase_1"/>
    <property type="match status" value="1"/>
</dbReference>